<comment type="caution">
    <text evidence="2">The sequence shown here is derived from an EMBL/GenBank/DDBJ whole genome shotgun (WGS) entry which is preliminary data.</text>
</comment>
<dbReference type="PIRSF" id="PIRSF026166">
    <property type="entry name" value="UCP026166"/>
    <property type="match status" value="1"/>
</dbReference>
<feature type="transmembrane region" description="Helical" evidence="1">
    <location>
        <begin position="164"/>
        <end position="182"/>
    </location>
</feature>
<dbReference type="AlphaFoldDB" id="A0A926GE08"/>
<feature type="transmembrane region" description="Helical" evidence="1">
    <location>
        <begin position="12"/>
        <end position="29"/>
    </location>
</feature>
<dbReference type="InterPro" id="IPR038770">
    <property type="entry name" value="Na+/solute_symporter_sf"/>
</dbReference>
<dbReference type="PANTHER" id="PTHR18640:SF5">
    <property type="entry name" value="SODIUM_BILE ACID COTRANSPORTER 7"/>
    <property type="match status" value="1"/>
</dbReference>
<keyword evidence="1" id="KW-1133">Transmembrane helix</keyword>
<feature type="transmembrane region" description="Helical" evidence="1">
    <location>
        <begin position="231"/>
        <end position="252"/>
    </location>
</feature>
<keyword evidence="1" id="KW-0812">Transmembrane</keyword>
<organism evidence="2 3">
    <name type="scientific">Paracoccus amoyensis</name>
    <dbReference type="NCBI Taxonomy" id="2760093"/>
    <lineage>
        <taxon>Bacteria</taxon>
        <taxon>Pseudomonadati</taxon>
        <taxon>Pseudomonadota</taxon>
        <taxon>Alphaproteobacteria</taxon>
        <taxon>Rhodobacterales</taxon>
        <taxon>Paracoccaceae</taxon>
        <taxon>Paracoccus</taxon>
    </lineage>
</organism>
<feature type="transmembrane region" description="Helical" evidence="1">
    <location>
        <begin position="264"/>
        <end position="285"/>
    </location>
</feature>
<accession>A0A926GE08</accession>
<name>A0A926GE08_9RHOB</name>
<evidence type="ECO:0000313" key="2">
    <source>
        <dbReference type="EMBL" id="MBC9246796.1"/>
    </source>
</evidence>
<gene>
    <name evidence="2" type="ORF">H4P12_08730</name>
</gene>
<feature type="transmembrane region" description="Helical" evidence="1">
    <location>
        <begin position="35"/>
        <end position="53"/>
    </location>
</feature>
<feature type="transmembrane region" description="Helical" evidence="1">
    <location>
        <begin position="137"/>
        <end position="158"/>
    </location>
</feature>
<evidence type="ECO:0000313" key="3">
    <source>
        <dbReference type="Proteomes" id="UP000608594"/>
    </source>
</evidence>
<protein>
    <submittedName>
        <fullName evidence="2">Bile acid:sodium symporter</fullName>
    </submittedName>
</protein>
<dbReference type="GO" id="GO:0005886">
    <property type="term" value="C:plasma membrane"/>
    <property type="evidence" value="ECO:0007669"/>
    <property type="project" value="TreeGrafter"/>
</dbReference>
<dbReference type="PANTHER" id="PTHR18640">
    <property type="entry name" value="SOLUTE CARRIER FAMILY 10 MEMBER 7"/>
    <property type="match status" value="1"/>
</dbReference>
<evidence type="ECO:0000256" key="1">
    <source>
        <dbReference type="SAM" id="Phobius"/>
    </source>
</evidence>
<keyword evidence="1" id="KW-0472">Membrane</keyword>
<reference evidence="2" key="1">
    <citation type="submission" date="2020-08" db="EMBL/GenBank/DDBJ databases">
        <title>Paracoccus amoyensis sp. nov., isolated from the surface seawater at coast of Xiamen, Fujian.</title>
        <authorList>
            <person name="Lyu L."/>
        </authorList>
    </citation>
    <scope>NUCLEOTIDE SEQUENCE</scope>
    <source>
        <strain evidence="2">11-3</strain>
    </source>
</reference>
<feature type="transmembrane region" description="Helical" evidence="1">
    <location>
        <begin position="104"/>
        <end position="125"/>
    </location>
</feature>
<dbReference type="RefSeq" id="WP_187793247.1">
    <property type="nucleotide sequence ID" value="NZ_JACOQL010000002.1"/>
</dbReference>
<dbReference type="Pfam" id="PF13593">
    <property type="entry name" value="SBF_like"/>
    <property type="match status" value="1"/>
</dbReference>
<dbReference type="Gene3D" id="1.20.1530.20">
    <property type="match status" value="1"/>
</dbReference>
<keyword evidence="3" id="KW-1185">Reference proteome</keyword>
<dbReference type="Proteomes" id="UP000608594">
    <property type="component" value="Unassembled WGS sequence"/>
</dbReference>
<feature type="transmembrane region" description="Helical" evidence="1">
    <location>
        <begin position="74"/>
        <end position="92"/>
    </location>
</feature>
<dbReference type="EMBL" id="JACOQL010000002">
    <property type="protein sequence ID" value="MBC9246796.1"/>
    <property type="molecule type" value="Genomic_DNA"/>
</dbReference>
<dbReference type="InterPro" id="IPR016833">
    <property type="entry name" value="Put_Na-Bile_cotransptr"/>
</dbReference>
<sequence>MKFLRRFGIDTYMFLLIGVVALGVILPAQGIGAKILGQITFWAVALLFFLYGAKLDTASVRAGFMNLRLQSLSFLATYVMFPVLGLLIAWTMGDQLGPELTLGILFLSVLPSTIQSSIAFTAMAGGNVPAAICSASLSNLVAVVLTPTLMALILHQSGGISTDAISKIALQILLPFVLGQLLRRWIGGFILRHKFLTMIVDRGSILLIVYSAFSAGTVAGIWSAIPLNRLLLLGAVICVFLAISMWLMVLTGRFFNLPAPDRTTLLFCGSTKSLASGLPIATAIFPASQVGAIILPLMLFHMIQLLVCAVIAQRKAAQNVAALT</sequence>
<feature type="transmembrane region" description="Helical" evidence="1">
    <location>
        <begin position="203"/>
        <end position="225"/>
    </location>
</feature>
<proteinExistence type="predicted"/>
<feature type="transmembrane region" description="Helical" evidence="1">
    <location>
        <begin position="291"/>
        <end position="312"/>
    </location>
</feature>